<keyword evidence="2" id="KW-1185">Reference proteome</keyword>
<organism evidence="1 2">
    <name type="scientific">Ficus carica</name>
    <name type="common">Common fig</name>
    <dbReference type="NCBI Taxonomy" id="3494"/>
    <lineage>
        <taxon>Eukaryota</taxon>
        <taxon>Viridiplantae</taxon>
        <taxon>Streptophyta</taxon>
        <taxon>Embryophyta</taxon>
        <taxon>Tracheophyta</taxon>
        <taxon>Spermatophyta</taxon>
        <taxon>Magnoliopsida</taxon>
        <taxon>eudicotyledons</taxon>
        <taxon>Gunneridae</taxon>
        <taxon>Pentapetalae</taxon>
        <taxon>rosids</taxon>
        <taxon>fabids</taxon>
        <taxon>Rosales</taxon>
        <taxon>Moraceae</taxon>
        <taxon>Ficeae</taxon>
        <taxon>Ficus</taxon>
    </lineage>
</organism>
<evidence type="ECO:0000313" key="1">
    <source>
        <dbReference type="EMBL" id="GMN55389.1"/>
    </source>
</evidence>
<gene>
    <name evidence="1" type="ORF">TIFTF001_024507</name>
</gene>
<reference evidence="1" key="1">
    <citation type="submission" date="2023-07" db="EMBL/GenBank/DDBJ databases">
        <title>draft genome sequence of fig (Ficus carica).</title>
        <authorList>
            <person name="Takahashi T."/>
            <person name="Nishimura K."/>
        </authorList>
    </citation>
    <scope>NUCLEOTIDE SEQUENCE</scope>
</reference>
<name>A0AA88DKD8_FICCA</name>
<dbReference type="EMBL" id="BTGU01000057">
    <property type="protein sequence ID" value="GMN55389.1"/>
    <property type="molecule type" value="Genomic_DNA"/>
</dbReference>
<evidence type="ECO:0000313" key="2">
    <source>
        <dbReference type="Proteomes" id="UP001187192"/>
    </source>
</evidence>
<dbReference type="InterPro" id="IPR036561">
    <property type="entry name" value="MAM33_sf"/>
</dbReference>
<dbReference type="SUPFAM" id="SSF54529">
    <property type="entry name" value="Mitochondrial glycoprotein MAM33-like"/>
    <property type="match status" value="1"/>
</dbReference>
<dbReference type="AlphaFoldDB" id="A0AA88DKD8"/>
<protein>
    <submittedName>
        <fullName evidence="1">Uncharacterized protein</fullName>
    </submittedName>
</protein>
<accession>A0AA88DKD8</accession>
<dbReference type="Proteomes" id="UP001187192">
    <property type="component" value="Unassembled WGS sequence"/>
</dbReference>
<dbReference type="Gramene" id="FCD_00032654-RA">
    <property type="protein sequence ID" value="FCD_00032654-RA:cds"/>
    <property type="gene ID" value="FCD_00032654"/>
</dbReference>
<comment type="caution">
    <text evidence="1">The sequence shown here is derived from an EMBL/GenBank/DDBJ whole genome shotgun (WGS) entry which is preliminary data.</text>
</comment>
<dbReference type="Gene3D" id="3.10.280.10">
    <property type="entry name" value="Mitochondrial glycoprotein"/>
    <property type="match status" value="1"/>
</dbReference>
<sequence length="403" mass="46016">MRKLSTIVRKGQKALKNLDLLKILHSEISHELSSNRYQDIKSGALGDFLVDWDSLQSRDVVLRRKCETGEEVVVSALLGPLPFEGEIEGILPRDVLMKICVKKPGLRSVLQFDCEAYKKDNNGSEFDIRNAYYLQSLAGISNSTYRGPLFRVRNNALKGNRRFKQAQADNNMVYRGKRTYRAQQLPTTKDRREKTLEGKNSITTCDGLISAFNVALLANSLQGPPTNSQNVGGKQNRQDNKEDQLNEWLGEGLFARQQRFQEQRYQNIRSNSKSKCPQEERMRTSVFERLVVYNGGTHNERDNTQVTLGLEKKVSTDLRHQLNAQQNTYLEFSNHSNFQDKGIYPNKVNKANEGKIGQRKIQLVQQERPQVARCLNDPRQNGSGCTQANQTRISVFKRMETNS</sequence>
<proteinExistence type="predicted"/>